<dbReference type="NCBIfam" id="TIGR02757">
    <property type="entry name" value="TIGR02757 family protein"/>
    <property type="match status" value="1"/>
</dbReference>
<evidence type="ECO:0000313" key="1">
    <source>
        <dbReference type="EMBL" id="MCF7561668.1"/>
    </source>
</evidence>
<evidence type="ECO:0000313" key="2">
    <source>
        <dbReference type="Proteomes" id="UP001200022"/>
    </source>
</evidence>
<dbReference type="Pfam" id="PF09674">
    <property type="entry name" value="DUF2400"/>
    <property type="match status" value="1"/>
</dbReference>
<dbReference type="RefSeq" id="WP_237232465.1">
    <property type="nucleotide sequence ID" value="NZ_JAKKDV010000007.1"/>
</dbReference>
<dbReference type="EMBL" id="JAKKDV010000007">
    <property type="protein sequence ID" value="MCF7561668.1"/>
    <property type="molecule type" value="Genomic_DNA"/>
</dbReference>
<protein>
    <submittedName>
        <fullName evidence="1">TIGR02757 family protein</fullName>
    </submittedName>
</protein>
<accession>A0ABS9IM71</accession>
<dbReference type="Proteomes" id="UP001200022">
    <property type="component" value="Unassembled WGS sequence"/>
</dbReference>
<reference evidence="1 2" key="1">
    <citation type="submission" date="2022-01" db="EMBL/GenBank/DDBJ databases">
        <title>Draft genome sequence of Sabulilitoribacter multivorans KCTC 32326.</title>
        <authorList>
            <person name="Oh J.-S."/>
        </authorList>
    </citation>
    <scope>NUCLEOTIDE SEQUENCE [LARGE SCALE GENOMIC DNA]</scope>
    <source>
        <strain evidence="1 2">M-M16</strain>
    </source>
</reference>
<comment type="caution">
    <text evidence="1">The sequence shown here is derived from an EMBL/GenBank/DDBJ whole genome shotgun (WGS) entry which is preliminary data.</text>
</comment>
<gene>
    <name evidence="1" type="ORF">L3X39_13555</name>
</gene>
<sequence length="254" mass="29252">MNASELKDFLDSKVEQYNNPKFIESDPIQIPHQFSIKEDIEIAGFLTATIAWGNRKSIINNASKLMCLLDNTPYDFVVNHQESDLEKLLPFVHRTFNGDDCIQFVKCLKHIYTNHGGLEKLFAKNAEEYSLQKSISKFKATFFEIEHLRRTQKHVSDPFKNSAAKRINMFLRWMVRNDKTGVDFGIWKSLSPTQLSCPLDVHSGNVARKLGLLKRKQNDAKALLELDQSLRKFDKNDPVKYDFALFGLGVFEGF</sequence>
<keyword evidence="2" id="KW-1185">Reference proteome</keyword>
<organism evidence="1 2">
    <name type="scientific">Flaviramulus multivorans</name>
    <dbReference type="NCBI Taxonomy" id="1304750"/>
    <lineage>
        <taxon>Bacteria</taxon>
        <taxon>Pseudomonadati</taxon>
        <taxon>Bacteroidota</taxon>
        <taxon>Flavobacteriia</taxon>
        <taxon>Flavobacteriales</taxon>
        <taxon>Flavobacteriaceae</taxon>
        <taxon>Flaviramulus</taxon>
    </lineage>
</organism>
<proteinExistence type="predicted"/>
<dbReference type="InterPro" id="IPR014127">
    <property type="entry name" value="CHP02757"/>
</dbReference>
<name>A0ABS9IM71_9FLAO</name>